<protein>
    <submittedName>
        <fullName evidence="2">RCG62112</fullName>
    </submittedName>
</protein>
<sequence length="69" mass="7467">MRKRSLHLKHRQANKPSSAKSIPQADPHPHDSHGQGLRSHLGSLLISPSPPPASFLSCSFLNGLLSSFC</sequence>
<proteinExistence type="predicted"/>
<dbReference type="Proteomes" id="UP000234681">
    <property type="component" value="Chromosome 6"/>
</dbReference>
<accession>A6H9K4</accession>
<dbReference type="AlphaFoldDB" id="A6H9K4"/>
<gene>
    <name evidence="2" type="ORF">rCG_62112</name>
</gene>
<reference evidence="3" key="1">
    <citation type="submission" date="2005-09" db="EMBL/GenBank/DDBJ databases">
        <authorList>
            <person name="Mural R.J."/>
            <person name="Li P.W."/>
            <person name="Adams M.D."/>
            <person name="Amanatides P.G."/>
            <person name="Baden-Tillson H."/>
            <person name="Barnstead M."/>
            <person name="Chin S.H."/>
            <person name="Dew I."/>
            <person name="Evans C.A."/>
            <person name="Ferriera S."/>
            <person name="Flanigan M."/>
            <person name="Fosler C."/>
            <person name="Glodek A."/>
            <person name="Gu Z."/>
            <person name="Holt R.A."/>
            <person name="Jennings D."/>
            <person name="Kraft C.L."/>
            <person name="Lu F."/>
            <person name="Nguyen T."/>
            <person name="Nusskern D.R."/>
            <person name="Pfannkoch C.M."/>
            <person name="Sitter C."/>
            <person name="Sutton G.G."/>
            <person name="Venter J.C."/>
            <person name="Wang Z."/>
            <person name="Woodage T."/>
            <person name="Zheng X.H."/>
            <person name="Zhong F."/>
        </authorList>
    </citation>
    <scope>NUCLEOTIDE SEQUENCE [LARGE SCALE GENOMIC DNA]</scope>
    <source>
        <strain>BN</strain>
        <strain evidence="3">Sprague-Dawley</strain>
    </source>
</reference>
<evidence type="ECO:0000256" key="1">
    <source>
        <dbReference type="SAM" id="MobiDB-lite"/>
    </source>
</evidence>
<organism evidence="2 3">
    <name type="scientific">Rattus norvegicus</name>
    <name type="common">Rat</name>
    <dbReference type="NCBI Taxonomy" id="10116"/>
    <lineage>
        <taxon>Eukaryota</taxon>
        <taxon>Metazoa</taxon>
        <taxon>Chordata</taxon>
        <taxon>Craniata</taxon>
        <taxon>Vertebrata</taxon>
        <taxon>Euteleostomi</taxon>
        <taxon>Mammalia</taxon>
        <taxon>Eutheria</taxon>
        <taxon>Euarchontoglires</taxon>
        <taxon>Glires</taxon>
        <taxon>Rodentia</taxon>
        <taxon>Myomorpha</taxon>
        <taxon>Muroidea</taxon>
        <taxon>Muridae</taxon>
        <taxon>Murinae</taxon>
        <taxon>Rattus</taxon>
    </lineage>
</organism>
<feature type="region of interest" description="Disordered" evidence="1">
    <location>
        <begin position="1"/>
        <end position="45"/>
    </location>
</feature>
<name>A6H9K4_RAT</name>
<feature type="compositionally biased region" description="Basic residues" evidence="1">
    <location>
        <begin position="1"/>
        <end position="13"/>
    </location>
</feature>
<evidence type="ECO:0000313" key="2">
    <source>
        <dbReference type="EMBL" id="EDM02709.1"/>
    </source>
</evidence>
<dbReference type="EMBL" id="CH473947">
    <property type="protein sequence ID" value="EDM02709.1"/>
    <property type="molecule type" value="Genomic_DNA"/>
</dbReference>
<evidence type="ECO:0000313" key="3">
    <source>
        <dbReference type="Proteomes" id="UP000234681"/>
    </source>
</evidence>